<dbReference type="InterPro" id="IPR052523">
    <property type="entry name" value="Trichothecene_AcTrans"/>
</dbReference>
<dbReference type="InterPro" id="IPR000182">
    <property type="entry name" value="GNAT_dom"/>
</dbReference>
<dbReference type="InterPro" id="IPR016181">
    <property type="entry name" value="Acyl_CoA_acyltransferase"/>
</dbReference>
<evidence type="ECO:0000259" key="1">
    <source>
        <dbReference type="PROSITE" id="PS51186"/>
    </source>
</evidence>
<dbReference type="OrthoDB" id="61113at2759"/>
<dbReference type="CDD" id="cd04301">
    <property type="entry name" value="NAT_SF"/>
    <property type="match status" value="1"/>
</dbReference>
<protein>
    <recommendedName>
        <fullName evidence="1">N-acetyltransferase domain-containing protein</fullName>
    </recommendedName>
</protein>
<name>A0A4Y7Q0Y1_9AGAM</name>
<dbReference type="STRING" id="50990.A0A4Y7Q0Y1"/>
<dbReference type="EMBL" id="ML170184">
    <property type="protein sequence ID" value="TDL20991.1"/>
    <property type="molecule type" value="Genomic_DNA"/>
</dbReference>
<gene>
    <name evidence="2" type="ORF">BD410DRAFT_790364</name>
</gene>
<dbReference type="AlphaFoldDB" id="A0A4Y7Q0Y1"/>
<keyword evidence="3" id="KW-1185">Reference proteome</keyword>
<proteinExistence type="predicted"/>
<dbReference type="Gene3D" id="3.40.630.30">
    <property type="match status" value="1"/>
</dbReference>
<sequence length="183" mass="20070">MWSSNIRAGIIGGETYVAGMGDELNDEDVAGFAVWFGPGQGFHLTEDQRKNSGYEELSKKRSPENRKWEEEVLLPMCETLDEKTIGSSAKLASYHLQFLAVAPESQGKGIGKALVMSIQSQADKLGVDTCLETATELNISIYKRMGYTVLDSITIPSTWGDSPFHFMHRRANAPIPDGAVIQA</sequence>
<reference evidence="2 3" key="1">
    <citation type="submission" date="2018-06" db="EMBL/GenBank/DDBJ databases">
        <title>A transcriptomic atlas of mushroom development highlights an independent origin of complex multicellularity.</title>
        <authorList>
            <consortium name="DOE Joint Genome Institute"/>
            <person name="Krizsan K."/>
            <person name="Almasi E."/>
            <person name="Merenyi Z."/>
            <person name="Sahu N."/>
            <person name="Viragh M."/>
            <person name="Koszo T."/>
            <person name="Mondo S."/>
            <person name="Kiss B."/>
            <person name="Balint B."/>
            <person name="Kues U."/>
            <person name="Barry K."/>
            <person name="Hegedus J.C."/>
            <person name="Henrissat B."/>
            <person name="Johnson J."/>
            <person name="Lipzen A."/>
            <person name="Ohm R."/>
            <person name="Nagy I."/>
            <person name="Pangilinan J."/>
            <person name="Yan J."/>
            <person name="Xiong Y."/>
            <person name="Grigoriev I.V."/>
            <person name="Hibbett D.S."/>
            <person name="Nagy L.G."/>
        </authorList>
    </citation>
    <scope>NUCLEOTIDE SEQUENCE [LARGE SCALE GENOMIC DNA]</scope>
    <source>
        <strain evidence="2 3">SZMC22713</strain>
    </source>
</reference>
<dbReference type="Proteomes" id="UP000294933">
    <property type="component" value="Unassembled WGS sequence"/>
</dbReference>
<dbReference type="PANTHER" id="PTHR42791:SF1">
    <property type="entry name" value="N-ACETYLTRANSFERASE DOMAIN-CONTAINING PROTEIN"/>
    <property type="match status" value="1"/>
</dbReference>
<dbReference type="PANTHER" id="PTHR42791">
    <property type="entry name" value="GNAT FAMILY ACETYLTRANSFERASE"/>
    <property type="match status" value="1"/>
</dbReference>
<organism evidence="2 3">
    <name type="scientific">Rickenella mellea</name>
    <dbReference type="NCBI Taxonomy" id="50990"/>
    <lineage>
        <taxon>Eukaryota</taxon>
        <taxon>Fungi</taxon>
        <taxon>Dikarya</taxon>
        <taxon>Basidiomycota</taxon>
        <taxon>Agaricomycotina</taxon>
        <taxon>Agaricomycetes</taxon>
        <taxon>Hymenochaetales</taxon>
        <taxon>Rickenellaceae</taxon>
        <taxon>Rickenella</taxon>
    </lineage>
</organism>
<dbReference type="SUPFAM" id="SSF55729">
    <property type="entry name" value="Acyl-CoA N-acyltransferases (Nat)"/>
    <property type="match status" value="1"/>
</dbReference>
<feature type="domain" description="N-acetyltransferase" evidence="1">
    <location>
        <begin position="19"/>
        <end position="172"/>
    </location>
</feature>
<accession>A0A4Y7Q0Y1</accession>
<dbReference type="GO" id="GO:0016747">
    <property type="term" value="F:acyltransferase activity, transferring groups other than amino-acyl groups"/>
    <property type="evidence" value="ECO:0007669"/>
    <property type="project" value="InterPro"/>
</dbReference>
<dbReference type="PROSITE" id="PS51186">
    <property type="entry name" value="GNAT"/>
    <property type="match status" value="1"/>
</dbReference>
<evidence type="ECO:0000313" key="2">
    <source>
        <dbReference type="EMBL" id="TDL20991.1"/>
    </source>
</evidence>
<evidence type="ECO:0000313" key="3">
    <source>
        <dbReference type="Proteomes" id="UP000294933"/>
    </source>
</evidence>
<dbReference type="VEuPathDB" id="FungiDB:BD410DRAFT_790364"/>
<dbReference type="Pfam" id="PF13508">
    <property type="entry name" value="Acetyltransf_7"/>
    <property type="match status" value="1"/>
</dbReference>